<keyword evidence="3" id="KW-1185">Reference proteome</keyword>
<accession>A0A2U8QYM5</accession>
<evidence type="ECO:0000313" key="3">
    <source>
        <dbReference type="Proteomes" id="UP000245429"/>
    </source>
</evidence>
<dbReference type="Pfam" id="PF20448">
    <property type="entry name" value="DUF6705"/>
    <property type="match status" value="1"/>
</dbReference>
<dbReference type="AlphaFoldDB" id="A0A2U8QYM5"/>
<dbReference type="Proteomes" id="UP000245429">
    <property type="component" value="Chromosome"/>
</dbReference>
<protein>
    <recommendedName>
        <fullName evidence="1">DUF6705 domain-containing protein</fullName>
    </recommendedName>
</protein>
<name>A0A2U8QYM5_9FLAO</name>
<dbReference type="EMBL" id="CP029463">
    <property type="protein sequence ID" value="AWM15016.1"/>
    <property type="molecule type" value="Genomic_DNA"/>
</dbReference>
<sequence>MDSFEGTYIYSDITTNTSFKVVLVKKTLQFNGRYYEDIIIGEYQYIENGVEKANTLNELTLNYSNPNRHNIVGNVLINDNNYRRAKCDDCIPNEIRLMLGIKDDLSHRYAFLILRRTTDLAGQEIIKIKIANISRSFSDNPNLSLDFVLPFTELTLIKQ</sequence>
<reference evidence="2 3" key="1">
    <citation type="submission" date="2018-05" db="EMBL/GenBank/DDBJ databases">
        <title>Flavobacterium sp. MEBiC07310.</title>
        <authorList>
            <person name="Baek K."/>
        </authorList>
    </citation>
    <scope>NUCLEOTIDE SEQUENCE [LARGE SCALE GENOMIC DNA]</scope>
    <source>
        <strain evidence="2 3">MEBiC07310</strain>
    </source>
</reference>
<gene>
    <name evidence="2" type="ORF">DI487_14910</name>
</gene>
<dbReference type="OrthoDB" id="1261237at2"/>
<feature type="domain" description="DUF6705" evidence="1">
    <location>
        <begin position="2"/>
        <end position="159"/>
    </location>
</feature>
<dbReference type="KEGG" id="fse:DI487_14910"/>
<evidence type="ECO:0000313" key="2">
    <source>
        <dbReference type="EMBL" id="AWM15016.1"/>
    </source>
</evidence>
<proteinExistence type="predicted"/>
<organism evidence="2 3">
    <name type="scientific">Flavobacterium sediminis</name>
    <dbReference type="NCBI Taxonomy" id="2201181"/>
    <lineage>
        <taxon>Bacteria</taxon>
        <taxon>Pseudomonadati</taxon>
        <taxon>Bacteroidota</taxon>
        <taxon>Flavobacteriia</taxon>
        <taxon>Flavobacteriales</taxon>
        <taxon>Flavobacteriaceae</taxon>
        <taxon>Flavobacterium</taxon>
    </lineage>
</organism>
<evidence type="ECO:0000259" key="1">
    <source>
        <dbReference type="Pfam" id="PF20448"/>
    </source>
</evidence>
<dbReference type="InterPro" id="IPR046551">
    <property type="entry name" value="DUF6705"/>
</dbReference>